<dbReference type="GO" id="GO:0000381">
    <property type="term" value="P:regulation of alternative mRNA splicing, via spliceosome"/>
    <property type="evidence" value="ECO:0007669"/>
    <property type="project" value="InterPro"/>
</dbReference>
<feature type="region of interest" description="Disordered" evidence="3">
    <location>
        <begin position="43"/>
        <end position="107"/>
    </location>
</feature>
<dbReference type="OMA" id="EMQRWDA"/>
<feature type="compositionally biased region" description="Basic and acidic residues" evidence="3">
    <location>
        <begin position="60"/>
        <end position="78"/>
    </location>
</feature>
<dbReference type="STRING" id="105231.A0A1Y1IL80"/>
<dbReference type="PANTHER" id="PTHR30060">
    <property type="entry name" value="INNER MEMBRANE PROTEIN"/>
    <property type="match status" value="1"/>
</dbReference>
<feature type="compositionally biased region" description="Polar residues" evidence="3">
    <location>
        <begin position="215"/>
        <end position="233"/>
    </location>
</feature>
<evidence type="ECO:0000256" key="2">
    <source>
        <dbReference type="ARBA" id="ARBA00023054"/>
    </source>
</evidence>
<dbReference type="InterPro" id="IPR018612">
    <property type="entry name" value="NSRP1_N"/>
</dbReference>
<proteinExistence type="inferred from homology"/>
<accession>A0A1Y1IL80</accession>
<evidence type="ECO:0000256" key="3">
    <source>
        <dbReference type="SAM" id="MobiDB-lite"/>
    </source>
</evidence>
<gene>
    <name evidence="5" type="ORF">KFL_006120030</name>
</gene>
<dbReference type="Pfam" id="PF09745">
    <property type="entry name" value="NSRP1_N"/>
    <property type="match status" value="1"/>
</dbReference>
<name>A0A1Y1IL80_KLENI</name>
<keyword evidence="2" id="KW-0175">Coiled coil</keyword>
<protein>
    <recommendedName>
        <fullName evidence="4">Nuclear speckle splicing regulatory protein 1 N-terminal domain-containing protein</fullName>
    </recommendedName>
</protein>
<organism evidence="5 6">
    <name type="scientific">Klebsormidium nitens</name>
    <name type="common">Green alga</name>
    <name type="synonym">Ulothrix nitens</name>
    <dbReference type="NCBI Taxonomy" id="105231"/>
    <lineage>
        <taxon>Eukaryota</taxon>
        <taxon>Viridiplantae</taxon>
        <taxon>Streptophyta</taxon>
        <taxon>Klebsormidiophyceae</taxon>
        <taxon>Klebsormidiales</taxon>
        <taxon>Klebsormidiaceae</taxon>
        <taxon>Klebsormidium</taxon>
    </lineage>
</organism>
<reference evidence="5 6" key="1">
    <citation type="journal article" date="2014" name="Nat. Commun.">
        <title>Klebsormidium flaccidum genome reveals primary factors for plant terrestrial adaptation.</title>
        <authorList>
            <person name="Hori K."/>
            <person name="Maruyama F."/>
            <person name="Fujisawa T."/>
            <person name="Togashi T."/>
            <person name="Yamamoto N."/>
            <person name="Seo M."/>
            <person name="Sato S."/>
            <person name="Yamada T."/>
            <person name="Mori H."/>
            <person name="Tajima N."/>
            <person name="Moriyama T."/>
            <person name="Ikeuchi M."/>
            <person name="Watanabe M."/>
            <person name="Wada H."/>
            <person name="Kobayashi K."/>
            <person name="Saito M."/>
            <person name="Masuda T."/>
            <person name="Sasaki-Sekimoto Y."/>
            <person name="Mashiguchi K."/>
            <person name="Awai K."/>
            <person name="Shimojima M."/>
            <person name="Masuda S."/>
            <person name="Iwai M."/>
            <person name="Nobusawa T."/>
            <person name="Narise T."/>
            <person name="Kondo S."/>
            <person name="Saito H."/>
            <person name="Sato R."/>
            <person name="Murakawa M."/>
            <person name="Ihara Y."/>
            <person name="Oshima-Yamada Y."/>
            <person name="Ohtaka K."/>
            <person name="Satoh M."/>
            <person name="Sonobe K."/>
            <person name="Ishii M."/>
            <person name="Ohtani R."/>
            <person name="Kanamori-Sato M."/>
            <person name="Honoki R."/>
            <person name="Miyazaki D."/>
            <person name="Mochizuki H."/>
            <person name="Umetsu J."/>
            <person name="Higashi K."/>
            <person name="Shibata D."/>
            <person name="Kamiya Y."/>
            <person name="Sato N."/>
            <person name="Nakamura Y."/>
            <person name="Tabata S."/>
            <person name="Ida S."/>
            <person name="Kurokawa K."/>
            <person name="Ohta H."/>
        </authorList>
    </citation>
    <scope>NUCLEOTIDE SEQUENCE [LARGE SCALE GENOMIC DNA]</scope>
    <source>
        <strain evidence="5 6">NIES-2285</strain>
    </source>
</reference>
<feature type="domain" description="Nuclear speckle splicing regulatory protein 1 N-terminal" evidence="4">
    <location>
        <begin position="67"/>
        <end position="182"/>
    </location>
</feature>
<feature type="compositionally biased region" description="Basic and acidic residues" evidence="3">
    <location>
        <begin position="255"/>
        <end position="278"/>
    </location>
</feature>
<dbReference type="Proteomes" id="UP000054558">
    <property type="component" value="Unassembled WGS sequence"/>
</dbReference>
<feature type="compositionally biased region" description="Basic and acidic residues" evidence="3">
    <location>
        <begin position="315"/>
        <end position="336"/>
    </location>
</feature>
<sequence length="346" mass="38807">MLSGSKGMKYGLQLPAGKKRAADVRTAKPKAVSLKKPAIFAEESDEEDVEAEIARQAAKKRSDKELEQQHAAALKEDPNVFDYDGVYDQMKEAQARPTEQQQAQRQPRYIEALLKKAKERERTQEMVMERKIQKEQAAEAHLYGDKEKFVTGAYKRKLAEDAKWREEERRREEVEAAHDVTAKTDLSDFYRNLLNKNEAFGAGARSIAVPARETPPSTAADNRATAQERATNDVNDDTTQESKEALEDPMGAARKSSESESLKERSLERERERIREVSDGGQEGAQLESGEEQAGNVVSHKQKGSQDVRTTPGVNEERGASSERATKTDAVAEAKARYLARKRQRT</sequence>
<keyword evidence="6" id="KW-1185">Reference proteome</keyword>
<dbReference type="OrthoDB" id="446635at2759"/>
<evidence type="ECO:0000256" key="1">
    <source>
        <dbReference type="ARBA" id="ARBA00010126"/>
    </source>
</evidence>
<feature type="region of interest" description="Disordered" evidence="3">
    <location>
        <begin position="201"/>
        <end position="346"/>
    </location>
</feature>
<evidence type="ECO:0000313" key="6">
    <source>
        <dbReference type="Proteomes" id="UP000054558"/>
    </source>
</evidence>
<evidence type="ECO:0000313" key="5">
    <source>
        <dbReference type="EMBL" id="GAQ90199.1"/>
    </source>
</evidence>
<comment type="similarity">
    <text evidence="1">Belongs to the NSRP1 family.</text>
</comment>
<dbReference type="AlphaFoldDB" id="A0A1Y1IL80"/>
<dbReference type="PANTHER" id="PTHR30060:SF0">
    <property type="entry name" value="COILED-COIL PROTEIN (DUF2040)-RELATED"/>
    <property type="match status" value="1"/>
</dbReference>
<dbReference type="EMBL" id="DF237561">
    <property type="protein sequence ID" value="GAQ90199.1"/>
    <property type="molecule type" value="Genomic_DNA"/>
</dbReference>
<evidence type="ECO:0000259" key="4">
    <source>
        <dbReference type="Pfam" id="PF09745"/>
    </source>
</evidence>